<dbReference type="Proteomes" id="UP001488805">
    <property type="component" value="Unassembled WGS sequence"/>
</dbReference>
<evidence type="ECO:0000259" key="4">
    <source>
        <dbReference type="Pfam" id="PF01108"/>
    </source>
</evidence>
<accession>A0AAW1FU05</accession>
<organism evidence="6 7">
    <name type="scientific">Zoarces viviparus</name>
    <name type="common">Viviparous eelpout</name>
    <name type="synonym">Blennius viviparus</name>
    <dbReference type="NCBI Taxonomy" id="48416"/>
    <lineage>
        <taxon>Eukaryota</taxon>
        <taxon>Metazoa</taxon>
        <taxon>Chordata</taxon>
        <taxon>Craniata</taxon>
        <taxon>Vertebrata</taxon>
        <taxon>Euteleostomi</taxon>
        <taxon>Actinopterygii</taxon>
        <taxon>Neopterygii</taxon>
        <taxon>Teleostei</taxon>
        <taxon>Neoteleostei</taxon>
        <taxon>Acanthomorphata</taxon>
        <taxon>Eupercaria</taxon>
        <taxon>Perciformes</taxon>
        <taxon>Cottioidei</taxon>
        <taxon>Zoarcales</taxon>
        <taxon>Zoarcidae</taxon>
        <taxon>Zoarcinae</taxon>
        <taxon>Zoarces</taxon>
    </lineage>
</organism>
<dbReference type="EMBL" id="JBCEZU010000034">
    <property type="protein sequence ID" value="KAK9538141.1"/>
    <property type="molecule type" value="Genomic_DNA"/>
</dbReference>
<evidence type="ECO:0000259" key="5">
    <source>
        <dbReference type="Pfam" id="PF09294"/>
    </source>
</evidence>
<dbReference type="Gene3D" id="2.60.40.10">
    <property type="entry name" value="Immunoglobulins"/>
    <property type="match status" value="1"/>
</dbReference>
<feature type="region of interest" description="Disordered" evidence="1">
    <location>
        <begin position="516"/>
        <end position="553"/>
    </location>
</feature>
<dbReference type="InterPro" id="IPR015373">
    <property type="entry name" value="Interferon/interleukin_rcp_dom"/>
</dbReference>
<evidence type="ECO:0000256" key="1">
    <source>
        <dbReference type="SAM" id="MobiDB-lite"/>
    </source>
</evidence>
<feature type="compositionally biased region" description="Polar residues" evidence="1">
    <location>
        <begin position="542"/>
        <end position="553"/>
    </location>
</feature>
<evidence type="ECO:0000256" key="2">
    <source>
        <dbReference type="SAM" id="Phobius"/>
    </source>
</evidence>
<feature type="domain" description="Fibronectin type-III" evidence="4">
    <location>
        <begin position="4"/>
        <end position="105"/>
    </location>
</feature>
<protein>
    <submittedName>
        <fullName evidence="6">Uncharacterized protein</fullName>
    </submittedName>
</protein>
<feature type="compositionally biased region" description="Low complexity" evidence="1">
    <location>
        <begin position="330"/>
        <end position="343"/>
    </location>
</feature>
<gene>
    <name evidence="6" type="ORF">VZT92_005695</name>
</gene>
<dbReference type="Pfam" id="PF09294">
    <property type="entry name" value="Interfer-bind"/>
    <property type="match status" value="1"/>
</dbReference>
<comment type="caution">
    <text evidence="6">The sequence shown here is derived from an EMBL/GenBank/DDBJ whole genome shotgun (WGS) entry which is preliminary data.</text>
</comment>
<keyword evidence="2" id="KW-1133">Transmembrane helix</keyword>
<dbReference type="AlphaFoldDB" id="A0AAW1FU05"/>
<feature type="domain" description="Interferon/interleukin receptor" evidence="5">
    <location>
        <begin position="119"/>
        <end position="216"/>
    </location>
</feature>
<dbReference type="GO" id="GO:0004896">
    <property type="term" value="F:cytokine receptor activity"/>
    <property type="evidence" value="ECO:0007669"/>
    <property type="project" value="TreeGrafter"/>
</dbReference>
<feature type="signal peptide" evidence="3">
    <location>
        <begin position="1"/>
        <end position="16"/>
    </location>
</feature>
<feature type="compositionally biased region" description="Acidic residues" evidence="1">
    <location>
        <begin position="520"/>
        <end position="529"/>
    </location>
</feature>
<dbReference type="InterPro" id="IPR050650">
    <property type="entry name" value="Type-II_Cytokine-TF_Rcpt"/>
</dbReference>
<feature type="compositionally biased region" description="Basic and acidic residues" evidence="1">
    <location>
        <begin position="392"/>
        <end position="423"/>
    </location>
</feature>
<dbReference type="PANTHER" id="PTHR20859:SF53">
    <property type="entry name" value="INTERLEUKIN-22 RECEPTOR SUBUNIT ALPHA-1"/>
    <property type="match status" value="1"/>
</dbReference>
<keyword evidence="2" id="KW-0812">Transmembrane</keyword>
<dbReference type="InterPro" id="IPR003961">
    <property type="entry name" value="FN3_dom"/>
</dbReference>
<keyword evidence="3" id="KW-0732">Signal</keyword>
<dbReference type="Pfam" id="PF01108">
    <property type="entry name" value="Tissue_fac"/>
    <property type="match status" value="1"/>
</dbReference>
<feature type="transmembrane region" description="Helical" evidence="2">
    <location>
        <begin position="224"/>
        <end position="245"/>
    </location>
</feature>
<dbReference type="SUPFAM" id="SSF49265">
    <property type="entry name" value="Fibronectin type III"/>
    <property type="match status" value="2"/>
</dbReference>
<feature type="compositionally biased region" description="Polar residues" evidence="1">
    <location>
        <begin position="356"/>
        <end position="371"/>
    </location>
</feature>
<evidence type="ECO:0000313" key="6">
    <source>
        <dbReference type="EMBL" id="KAK9538141.1"/>
    </source>
</evidence>
<keyword evidence="7" id="KW-1185">Reference proteome</keyword>
<sequence>MTALLWMLAWLPQVLPALSKLPQPVNVTLVSRHFIHMLKWEPGPGTPTGVHYHVAVNTYTGTSFVPVVGCERVQHPLICNLTEAFCDPKQVYFTQITALLEGQGSTPLTLRGFKPINDTHLDLPLLTVTPCAEGLCVDLRPPMEHLREVYDLLNYKLRIMSNNADKTQFFMSTKSLSRQILKDLASGRQYCVSVCFSHGLVSRESSYSHAVCASTPGHYTADPWISTALCLLVVLGVVIGALLVYTGFTGLLRRPLPLVLTSIHHLEELLFIPSCNTSLLSSLVNGEPTAPSSGEKRSNQTCDESDGQSETESTGGSRGGAYKMRLGNNLLSSSSSSSSSLSDPLPPEPEPLIPTDTHSNAGLNKSQSTHTDAAPASGSVSGTGGPVPPNTQERKVVQEGGSRDVFHTEEREVVQEGGSRDVFHTEERKVVQEGGSRDVFHTEEREVVQEGGSRDVFHTEERKVVQEGGSRDVFHTEERKVVQEGGSRDVFHTEEREVVQEGGSRDVDLLTLTFGRLGGEEEEEEEEEVGNSRSDFGEMEPESSSASELCNTIPTKEAVIGTVSCSVGEEEEEEHCGYMGRP</sequence>
<feature type="chain" id="PRO_5043497620" evidence="3">
    <location>
        <begin position="17"/>
        <end position="582"/>
    </location>
</feature>
<evidence type="ECO:0000256" key="3">
    <source>
        <dbReference type="SAM" id="SignalP"/>
    </source>
</evidence>
<reference evidence="6 7" key="1">
    <citation type="journal article" date="2024" name="Genome Biol. Evol.">
        <title>Chromosome-level genome assembly of the viviparous eelpout Zoarces viviparus.</title>
        <authorList>
            <person name="Fuhrmann N."/>
            <person name="Brasseur M.V."/>
            <person name="Bakowski C.E."/>
            <person name="Podsiadlowski L."/>
            <person name="Prost S."/>
            <person name="Krehenwinkel H."/>
            <person name="Mayer C."/>
        </authorList>
    </citation>
    <scope>NUCLEOTIDE SEQUENCE [LARGE SCALE GENOMIC DNA]</scope>
    <source>
        <strain evidence="6">NO-MEL_2022_Ind0_liver</strain>
    </source>
</reference>
<dbReference type="GO" id="GO:0005886">
    <property type="term" value="C:plasma membrane"/>
    <property type="evidence" value="ECO:0007669"/>
    <property type="project" value="TreeGrafter"/>
</dbReference>
<evidence type="ECO:0000313" key="7">
    <source>
        <dbReference type="Proteomes" id="UP001488805"/>
    </source>
</evidence>
<keyword evidence="2" id="KW-0472">Membrane</keyword>
<dbReference type="PANTHER" id="PTHR20859">
    <property type="entry name" value="INTERFERON/INTERLEUKIN RECEPTOR"/>
    <property type="match status" value="1"/>
</dbReference>
<feature type="region of interest" description="Disordered" evidence="1">
    <location>
        <begin position="283"/>
        <end position="423"/>
    </location>
</feature>
<name>A0AAW1FU05_ZOAVI</name>
<proteinExistence type="predicted"/>
<dbReference type="InterPro" id="IPR036116">
    <property type="entry name" value="FN3_sf"/>
</dbReference>
<dbReference type="InterPro" id="IPR013783">
    <property type="entry name" value="Ig-like_fold"/>
</dbReference>